<evidence type="ECO:0000256" key="3">
    <source>
        <dbReference type="ARBA" id="ARBA00022692"/>
    </source>
</evidence>
<feature type="transmembrane region" description="Helical" evidence="8">
    <location>
        <begin position="490"/>
        <end position="510"/>
    </location>
</feature>
<comment type="similarity">
    <text evidence="6">Belongs to the YccS/YhfK family.</text>
</comment>
<evidence type="ECO:0000256" key="4">
    <source>
        <dbReference type="ARBA" id="ARBA00022989"/>
    </source>
</evidence>
<keyword evidence="12" id="KW-1185">Reference proteome</keyword>
<evidence type="ECO:0000256" key="1">
    <source>
        <dbReference type="ARBA" id="ARBA00004651"/>
    </source>
</evidence>
<dbReference type="Proteomes" id="UP000615760">
    <property type="component" value="Unassembled WGS sequence"/>
</dbReference>
<sequence length="743" mass="84450">MIERIKQFTDSTNFNKAFTVTLAAVLPVIILAQFDLFRTGFAIAIGAVLTYPADIPSSLKHRAKGLLAATCIVTTCTLIINILHATTATVYPFVFYPIVLLMVFFLSMISVYGQRATMVSFSGLLAIALSTGHVQTSDNILQYCGLILGGGLFYTLVSVIFNYLRPYRYTELEMADCLKLTGKYLKQRGHLWDIDANREKIIEKQLYLQVELNTKHENLREVLLRNRSNAGNSNKNRKMLLVFISLVEVLELALSTSFDHNTLQEKFSDHPKVLANYQTLVYNLSSTLKKIAKSLNKKKKYTSKHKLLQDLEAFAKAVKEYEETVDNKNAAETISILRNMLHYAEKQTEKVKVIERAFTTNMSFKDMQGRDRDVEKFLTPEYYPFHILKENLSLSSTIFRLSLRLTVTIALGFIIGNIFTLQNVYWILLTVIVIMRPGYGLTKQRSYQRIVGTATGCVIAFGVLAVLHQPIVIAVLAIILMLLGFTFTAINYRIGATFVTIFVVFIYSMLNPDIIHVIKYRLLDTAIGAALAFGANHFFFPSWEFIQIRVFLKKSIEANVAFLKEITDLYNKKGIVPTSYRVARKNAFIELGNLTASYQRMMQEPKGKQKQQPQIYKLAVLNHTLLSSLASLGTYTQSHKTTKASKAFNVVVQAVIRNLELAVNLLENTDSTEISPEEKEELKARFTELKEIRAKELQENYLVDEENFRTKMQEAQLIIEQLVWLNNISENIVKSAKQLEVVK</sequence>
<keyword evidence="4 8" id="KW-1133">Transmembrane helix</keyword>
<dbReference type="Pfam" id="PF13515">
    <property type="entry name" value="FUSC_2"/>
    <property type="match status" value="1"/>
</dbReference>
<reference evidence="12" key="1">
    <citation type="journal article" date="2019" name="Int. J. Syst. Evol. Microbiol.">
        <title>The Global Catalogue of Microorganisms (GCM) 10K type strain sequencing project: providing services to taxonomists for standard genome sequencing and annotation.</title>
        <authorList>
            <consortium name="The Broad Institute Genomics Platform"/>
            <consortium name="The Broad Institute Genome Sequencing Center for Infectious Disease"/>
            <person name="Wu L."/>
            <person name="Ma J."/>
        </authorList>
    </citation>
    <scope>NUCLEOTIDE SEQUENCE [LARGE SCALE GENOMIC DNA]</scope>
    <source>
        <strain evidence="12">CGMCC 1.15461</strain>
    </source>
</reference>
<keyword evidence="7" id="KW-0175">Coiled coil</keyword>
<feature type="transmembrane region" description="Helical" evidence="8">
    <location>
        <begin position="140"/>
        <end position="164"/>
    </location>
</feature>
<feature type="coiled-coil region" evidence="7">
    <location>
        <begin position="304"/>
        <end position="331"/>
    </location>
</feature>
<feature type="transmembrane region" description="Helical" evidence="8">
    <location>
        <begin position="90"/>
        <end position="109"/>
    </location>
</feature>
<evidence type="ECO:0000256" key="7">
    <source>
        <dbReference type="SAM" id="Coils"/>
    </source>
</evidence>
<dbReference type="InterPro" id="IPR032692">
    <property type="entry name" value="YccS_N"/>
</dbReference>
<evidence type="ECO:0000313" key="12">
    <source>
        <dbReference type="Proteomes" id="UP000615760"/>
    </source>
</evidence>
<protein>
    <submittedName>
        <fullName evidence="11">Membrane protein</fullName>
    </submittedName>
</protein>
<evidence type="ECO:0000313" key="11">
    <source>
        <dbReference type="EMBL" id="GGB86254.1"/>
    </source>
</evidence>
<feature type="transmembrane region" description="Helical" evidence="8">
    <location>
        <begin position="401"/>
        <end position="419"/>
    </location>
</feature>
<feature type="transmembrane region" description="Helical" evidence="8">
    <location>
        <begin position="454"/>
        <end position="484"/>
    </location>
</feature>
<feature type="domain" description="Integral membrane protein YccS N-terminal" evidence="9">
    <location>
        <begin position="77"/>
        <end position="344"/>
    </location>
</feature>
<keyword evidence="2" id="KW-1003">Cell membrane</keyword>
<comment type="caution">
    <text evidence="11">The sequence shown here is derived from an EMBL/GenBank/DDBJ whole genome shotgun (WGS) entry which is preliminary data.</text>
</comment>
<comment type="subcellular location">
    <subcellularLocation>
        <location evidence="1">Cell membrane</location>
        <topology evidence="1">Multi-pass membrane protein</topology>
    </subcellularLocation>
</comment>
<dbReference type="PANTHER" id="PTHR30509">
    <property type="entry name" value="P-HYDROXYBENZOIC ACID EFFLUX PUMP SUBUNIT-RELATED"/>
    <property type="match status" value="1"/>
</dbReference>
<dbReference type="InterPro" id="IPR049453">
    <property type="entry name" value="Memb_transporter_dom"/>
</dbReference>
<keyword evidence="3 8" id="KW-0812">Transmembrane</keyword>
<evidence type="ECO:0000256" key="6">
    <source>
        <dbReference type="ARBA" id="ARBA00043993"/>
    </source>
</evidence>
<proteinExistence type="inferred from homology"/>
<evidence type="ECO:0000259" key="9">
    <source>
        <dbReference type="Pfam" id="PF12805"/>
    </source>
</evidence>
<keyword evidence="5 8" id="KW-0472">Membrane</keyword>
<gene>
    <name evidence="11" type="ORF">GCM10007424_27900</name>
</gene>
<feature type="domain" description="Integral membrane bound transporter" evidence="10">
    <location>
        <begin position="412"/>
        <end position="533"/>
    </location>
</feature>
<accession>A0ABQ1K2R6</accession>
<evidence type="ECO:0000259" key="10">
    <source>
        <dbReference type="Pfam" id="PF13515"/>
    </source>
</evidence>
<dbReference type="Pfam" id="PF12805">
    <property type="entry name" value="FUSC-like"/>
    <property type="match status" value="1"/>
</dbReference>
<name>A0ABQ1K2R6_9FLAO</name>
<organism evidence="11 12">
    <name type="scientific">Flavobacterium suaedae</name>
    <dbReference type="NCBI Taxonomy" id="1767027"/>
    <lineage>
        <taxon>Bacteria</taxon>
        <taxon>Pseudomonadati</taxon>
        <taxon>Bacteroidota</taxon>
        <taxon>Flavobacteriia</taxon>
        <taxon>Flavobacteriales</taxon>
        <taxon>Flavobacteriaceae</taxon>
        <taxon>Flavobacterium</taxon>
    </lineage>
</organism>
<evidence type="ECO:0000256" key="5">
    <source>
        <dbReference type="ARBA" id="ARBA00023136"/>
    </source>
</evidence>
<dbReference type="PANTHER" id="PTHR30509:SF8">
    <property type="entry name" value="INNER MEMBRANE PROTEIN YCCS"/>
    <property type="match status" value="1"/>
</dbReference>
<feature type="transmembrane region" description="Helical" evidence="8">
    <location>
        <begin position="65"/>
        <end position="84"/>
    </location>
</feature>
<dbReference type="RefSeq" id="WP_188621938.1">
    <property type="nucleotide sequence ID" value="NZ_BMJE01000009.1"/>
</dbReference>
<evidence type="ECO:0000256" key="8">
    <source>
        <dbReference type="SAM" id="Phobius"/>
    </source>
</evidence>
<dbReference type="EMBL" id="BMJE01000009">
    <property type="protein sequence ID" value="GGB86254.1"/>
    <property type="molecule type" value="Genomic_DNA"/>
</dbReference>
<feature type="transmembrane region" description="Helical" evidence="8">
    <location>
        <begin position="12"/>
        <end position="30"/>
    </location>
</feature>
<evidence type="ECO:0000256" key="2">
    <source>
        <dbReference type="ARBA" id="ARBA00022475"/>
    </source>
</evidence>